<gene>
    <name evidence="3" type="ORF">NWP17_14155</name>
</gene>
<feature type="transmembrane region" description="Helical" evidence="2">
    <location>
        <begin position="57"/>
        <end position="76"/>
    </location>
</feature>
<dbReference type="NCBIfam" id="NF038305">
    <property type="entry name" value="HpsJ_fam"/>
    <property type="match status" value="1"/>
</dbReference>
<keyword evidence="2" id="KW-0472">Membrane</keyword>
<keyword evidence="2" id="KW-0812">Transmembrane</keyword>
<sequence>MTTNRFASGNAALSLKVVGIILILSFLLDFFILMLPFQPTDRGWQISLATALVDRGIVPLVGMGMLFVGYWIDTVGDTDRPKPLDIRFPVLIFSSVLGLMFLLIFPLHLNNVRQASTQAINQLRQDAEQAENQLQNQLSQLQAQLNNEQGKAQLEQIRNQAKNQFTELLKNEETYQKALNNPEIPPAQKELLKRFKENPQELETFITQQTDPQAQANQRLTQIRQRREDAEKQAKDDAWKSGLRIGMSSLLLSIGYIIIGWTGLRSMGALQSGKRKPAAR</sequence>
<evidence type="ECO:0000313" key="4">
    <source>
        <dbReference type="Proteomes" id="UP001159387"/>
    </source>
</evidence>
<feature type="transmembrane region" description="Helical" evidence="2">
    <location>
        <begin position="12"/>
        <end position="37"/>
    </location>
</feature>
<keyword evidence="2" id="KW-1133">Transmembrane helix</keyword>
<keyword evidence="1" id="KW-0175">Coiled coil</keyword>
<proteinExistence type="predicted"/>
<organism evidence="3 4">
    <name type="scientific">Chrysosporum bergii ANA360D</name>
    <dbReference type="NCBI Taxonomy" id="617107"/>
    <lineage>
        <taxon>Bacteria</taxon>
        <taxon>Bacillati</taxon>
        <taxon>Cyanobacteriota</taxon>
        <taxon>Cyanophyceae</taxon>
        <taxon>Nostocales</taxon>
        <taxon>Nodulariaceae</taxon>
        <taxon>Chrysosporum</taxon>
    </lineage>
</organism>
<name>A0AA43GU02_9CYAN</name>
<keyword evidence="4" id="KW-1185">Reference proteome</keyword>
<comment type="caution">
    <text evidence="3">The sequence shown here is derived from an EMBL/GenBank/DDBJ whole genome shotgun (WGS) entry which is preliminary data.</text>
</comment>
<evidence type="ECO:0000313" key="3">
    <source>
        <dbReference type="EMBL" id="MDH6061564.1"/>
    </source>
</evidence>
<dbReference type="Proteomes" id="UP001159387">
    <property type="component" value="Unassembled WGS sequence"/>
</dbReference>
<feature type="coiled-coil region" evidence="1">
    <location>
        <begin position="113"/>
        <end position="171"/>
    </location>
</feature>
<evidence type="ECO:0000256" key="1">
    <source>
        <dbReference type="SAM" id="Coils"/>
    </source>
</evidence>
<reference evidence="3 4" key="1">
    <citation type="journal article" date="2023" name="J. Phycol.">
        <title>Chrysosporum ovalisporum is synonymous with the true-branching cyanobacterium Umezakia natans (Nostocales/Aphanizomenonaceae).</title>
        <authorList>
            <person name="McGregor G.B."/>
            <person name="Sendall B.C."/>
            <person name="Niiyama Y."/>
            <person name="Tuji A."/>
            <person name="Willis A."/>
        </authorList>
    </citation>
    <scope>NUCLEOTIDE SEQUENCE [LARGE SCALE GENOMIC DNA]</scope>
    <source>
        <strain evidence="3 4">ANA360D</strain>
    </source>
</reference>
<dbReference type="EMBL" id="JANQDH010000093">
    <property type="protein sequence ID" value="MDH6061564.1"/>
    <property type="molecule type" value="Genomic_DNA"/>
</dbReference>
<accession>A0AA43GU02</accession>
<dbReference type="AlphaFoldDB" id="A0AA43GU02"/>
<dbReference type="RefSeq" id="WP_280655534.1">
    <property type="nucleotide sequence ID" value="NZ_JANQDH010000093.1"/>
</dbReference>
<evidence type="ECO:0000256" key="2">
    <source>
        <dbReference type="SAM" id="Phobius"/>
    </source>
</evidence>
<feature type="transmembrane region" description="Helical" evidence="2">
    <location>
        <begin position="245"/>
        <end position="264"/>
    </location>
</feature>
<protein>
    <submittedName>
        <fullName evidence="3">HpsJ family protein</fullName>
    </submittedName>
</protein>
<feature type="transmembrane region" description="Helical" evidence="2">
    <location>
        <begin position="88"/>
        <end position="109"/>
    </location>
</feature>
<dbReference type="InterPro" id="IPR047709">
    <property type="entry name" value="HpsJ-like"/>
</dbReference>